<name>A0A2G9WVF0_9HYPH</name>
<dbReference type="PANTHER" id="PTHR30438:SF1">
    <property type="entry name" value="36 KDA ANTIGEN"/>
    <property type="match status" value="1"/>
</dbReference>
<dbReference type="Pfam" id="PF25954">
    <property type="entry name" value="Beta-barrel_RND_2"/>
    <property type="match status" value="1"/>
</dbReference>
<protein>
    <submittedName>
        <fullName evidence="4">Secretion protein HylD</fullName>
    </submittedName>
</protein>
<dbReference type="Gene3D" id="2.40.30.170">
    <property type="match status" value="1"/>
</dbReference>
<reference evidence="4 5" key="1">
    <citation type="submission" date="2017-08" db="EMBL/GenBank/DDBJ databases">
        <title>Pleomorphomonas carboxidotrophicus sp. nov., a new mesophilic hydrogenogenic carboxidotroph.</title>
        <authorList>
            <person name="Esquivel-Elizondo S."/>
            <person name="Krajmalnik-Brown R."/>
            <person name="Maldonado J."/>
        </authorList>
    </citation>
    <scope>NUCLEOTIDE SEQUENCE [LARGE SCALE GENOMIC DNA]</scope>
    <source>
        <strain evidence="4 5">SVCO-16</strain>
    </source>
</reference>
<comment type="caution">
    <text evidence="4">The sequence shown here is derived from an EMBL/GenBank/DDBJ whole genome shotgun (WGS) entry which is preliminary data.</text>
</comment>
<evidence type="ECO:0000259" key="2">
    <source>
        <dbReference type="Pfam" id="PF25917"/>
    </source>
</evidence>
<evidence type="ECO:0000256" key="1">
    <source>
        <dbReference type="SAM" id="Coils"/>
    </source>
</evidence>
<keyword evidence="5" id="KW-1185">Reference proteome</keyword>
<dbReference type="Pfam" id="PF25917">
    <property type="entry name" value="BSH_RND"/>
    <property type="match status" value="1"/>
</dbReference>
<gene>
    <name evidence="4" type="ORF">CJ014_13345</name>
</gene>
<sequence>MRSVSAWRPLVIAGLAAAGLGLAVVWAVDHPEPLLLQGEVEATRVDLAARVAGRVVRTPVDVGDRVAADGVVVELDSPALRAGLETSKAALAVARSNRDLAFSTRQEMIDARRAEREKAEADVLLARKTYDRVSRLQERSFASEQVLDEASNKLDAALKARAAAEANLQLAVKGNSAEQKAVAVAQVEQAAAAVAQIETDLAELTVKAPMAGEVTARTAEIGELFGAGTPLVSIVDVDNAWFTFNVREDLLNGLAVGDRLKVRVPALGGREIDARVTVINAQGSYANWRATKATGDFDLRTFEVRARPDGPVEGLRPGMSGLIDWSGPRFVDR</sequence>
<evidence type="ECO:0000313" key="4">
    <source>
        <dbReference type="EMBL" id="PIO98687.1"/>
    </source>
</evidence>
<proteinExistence type="predicted"/>
<evidence type="ECO:0000313" key="5">
    <source>
        <dbReference type="Proteomes" id="UP000231070"/>
    </source>
</evidence>
<dbReference type="InterPro" id="IPR058792">
    <property type="entry name" value="Beta-barrel_RND_2"/>
</dbReference>
<dbReference type="InterPro" id="IPR058625">
    <property type="entry name" value="MdtA-like_BSH"/>
</dbReference>
<dbReference type="Gene3D" id="1.10.287.470">
    <property type="entry name" value="Helix hairpin bin"/>
    <property type="match status" value="2"/>
</dbReference>
<dbReference type="Gene3D" id="2.40.50.100">
    <property type="match status" value="2"/>
</dbReference>
<feature type="domain" description="Multidrug resistance protein MdtA-like barrel-sandwich hybrid" evidence="2">
    <location>
        <begin position="45"/>
        <end position="235"/>
    </location>
</feature>
<feature type="coiled-coil region" evidence="1">
    <location>
        <begin position="147"/>
        <end position="207"/>
    </location>
</feature>
<dbReference type="OrthoDB" id="9793801at2"/>
<dbReference type="AlphaFoldDB" id="A0A2G9WVF0"/>
<dbReference type="SUPFAM" id="SSF111369">
    <property type="entry name" value="HlyD-like secretion proteins"/>
    <property type="match status" value="1"/>
</dbReference>
<evidence type="ECO:0000259" key="3">
    <source>
        <dbReference type="Pfam" id="PF25954"/>
    </source>
</evidence>
<dbReference type="Proteomes" id="UP000231070">
    <property type="component" value="Unassembled WGS sequence"/>
</dbReference>
<feature type="domain" description="CusB-like beta-barrel" evidence="3">
    <location>
        <begin position="241"/>
        <end position="327"/>
    </location>
</feature>
<organism evidence="4 5">
    <name type="scientific">Pleomorphomonas carboxyditropha</name>
    <dbReference type="NCBI Taxonomy" id="2023338"/>
    <lineage>
        <taxon>Bacteria</taxon>
        <taxon>Pseudomonadati</taxon>
        <taxon>Pseudomonadota</taxon>
        <taxon>Alphaproteobacteria</taxon>
        <taxon>Hyphomicrobiales</taxon>
        <taxon>Pleomorphomonadaceae</taxon>
        <taxon>Pleomorphomonas</taxon>
    </lineage>
</organism>
<keyword evidence="1" id="KW-0175">Coiled coil</keyword>
<accession>A0A2G9WVF0</accession>
<dbReference type="EMBL" id="NQVN01000008">
    <property type="protein sequence ID" value="PIO98687.1"/>
    <property type="molecule type" value="Genomic_DNA"/>
</dbReference>
<dbReference type="PANTHER" id="PTHR30438">
    <property type="entry name" value="36 KDA ANTIGEN-RELATED"/>
    <property type="match status" value="1"/>
</dbReference>